<sequence>MSPSGKKYSESGTARLLGAGTSGILELFTFHPVDTVAKRLMSNTERIFVSGQPLRQSLGQLNQVIFREAASKATLSKYLSLFPGLGYAAGYKVAQRIYKFGGQPVVRDMLERQSGQWFTRTFGERNGKAMMHATAGSLIGVGEVALLPLDVLKIKRQINPEAFRGRGLFKIVADEGMALYRGAGWTVMRNAPGSFALFGGSAVVKEFVFGLEDYNKATFVQNFFASIGGAVASLTVSAPMDVIKTRIQARSFENPESGMVILRKMVQQEGFTSLFKGLTPKILVVGPKLVFGFTLAQWFIPTFDRLIKGQTLAEARV</sequence>
<proteinExistence type="predicted"/>
<name>A0ACC1LA35_9FUNG</name>
<protein>
    <submittedName>
        <fullName evidence="1">High copy suppressor of abf2</fullName>
    </submittedName>
</protein>
<organism evidence="1 2">
    <name type="scientific">Coemansia furcata</name>
    <dbReference type="NCBI Taxonomy" id="417177"/>
    <lineage>
        <taxon>Eukaryota</taxon>
        <taxon>Fungi</taxon>
        <taxon>Fungi incertae sedis</taxon>
        <taxon>Zoopagomycota</taxon>
        <taxon>Kickxellomycotina</taxon>
        <taxon>Kickxellomycetes</taxon>
        <taxon>Kickxellales</taxon>
        <taxon>Kickxellaceae</taxon>
        <taxon>Coemansia</taxon>
    </lineage>
</organism>
<accession>A0ACC1LA35</accession>
<evidence type="ECO:0000313" key="1">
    <source>
        <dbReference type="EMBL" id="KAJ2804297.1"/>
    </source>
</evidence>
<dbReference type="EMBL" id="JANBUP010001661">
    <property type="protein sequence ID" value="KAJ2804297.1"/>
    <property type="molecule type" value="Genomic_DNA"/>
</dbReference>
<comment type="caution">
    <text evidence="1">The sequence shown here is derived from an EMBL/GenBank/DDBJ whole genome shotgun (WGS) entry which is preliminary data.</text>
</comment>
<evidence type="ECO:0000313" key="2">
    <source>
        <dbReference type="Proteomes" id="UP001140096"/>
    </source>
</evidence>
<dbReference type="Proteomes" id="UP001140096">
    <property type="component" value="Unassembled WGS sequence"/>
</dbReference>
<keyword evidence="2" id="KW-1185">Reference proteome</keyword>
<gene>
    <name evidence="1" type="primary">YHM1</name>
    <name evidence="1" type="ORF">H4S07_004261</name>
</gene>
<reference evidence="1" key="1">
    <citation type="submission" date="2022-07" db="EMBL/GenBank/DDBJ databases">
        <title>Phylogenomic reconstructions and comparative analyses of Kickxellomycotina fungi.</title>
        <authorList>
            <person name="Reynolds N.K."/>
            <person name="Stajich J.E."/>
            <person name="Barry K."/>
            <person name="Grigoriev I.V."/>
            <person name="Crous P."/>
            <person name="Smith M.E."/>
        </authorList>
    </citation>
    <scope>NUCLEOTIDE SEQUENCE</scope>
    <source>
        <strain evidence="1">CBS 102833</strain>
    </source>
</reference>